<proteinExistence type="predicted"/>
<evidence type="ECO:0000313" key="2">
    <source>
        <dbReference type="EMBL" id="MDO3694710.1"/>
    </source>
</evidence>
<keyword evidence="1" id="KW-0472">Membrane</keyword>
<keyword evidence="3" id="KW-1185">Reference proteome</keyword>
<evidence type="ECO:0000313" key="3">
    <source>
        <dbReference type="Proteomes" id="UP001168642"/>
    </source>
</evidence>
<feature type="transmembrane region" description="Helical" evidence="1">
    <location>
        <begin position="20"/>
        <end position="44"/>
    </location>
</feature>
<dbReference type="InterPro" id="IPR016024">
    <property type="entry name" value="ARM-type_fold"/>
</dbReference>
<name>A0ABT8VRW6_9FLAO</name>
<gene>
    <name evidence="2" type="ORF">QVZ41_07625</name>
</gene>
<dbReference type="RefSeq" id="WP_302883962.1">
    <property type="nucleotide sequence ID" value="NZ_JAUMIT010000003.1"/>
</dbReference>
<organism evidence="2 3">
    <name type="scientific">Wenyingzhuangia gilva</name>
    <dbReference type="NCBI Taxonomy" id="3057677"/>
    <lineage>
        <taxon>Bacteria</taxon>
        <taxon>Pseudomonadati</taxon>
        <taxon>Bacteroidota</taxon>
        <taxon>Flavobacteriia</taxon>
        <taxon>Flavobacteriales</taxon>
        <taxon>Flavobacteriaceae</taxon>
        <taxon>Wenyingzhuangia</taxon>
    </lineage>
</organism>
<dbReference type="SUPFAM" id="SSF48371">
    <property type="entry name" value="ARM repeat"/>
    <property type="match status" value="2"/>
</dbReference>
<dbReference type="EMBL" id="JAUMIT010000003">
    <property type="protein sequence ID" value="MDO3694710.1"/>
    <property type="molecule type" value="Genomic_DNA"/>
</dbReference>
<sequence>MDFINWLYSLKLTIGSFPFIIQVSIVFICLSLFMSVFLVIYLTIIRNTNKIKEKLQDNIAPKVSQLFMEIIHNNYLEKEQEVKEKFEEIIDSDHKKVRKNKKYKHDLAIESLIKIRQNYKEESDRYSLIIRALNIEKYIGTKFSKLTYGAKKKAILELAELGLSSSDSRVLSYTYSSNNEIQTEARLSYLSLSRNDPYRFFDEIKGEMSSWSQIKLMNLLIEQSNTEGLPNFGKWIGYSKNDSLVIFLLKAATYFDQKKAIGTIREKIRSDNHILRSEVITALGKLKDFEIEDHLKNTYQNESDLCQVSIIKAIGYLGSGKSLEFLKQSFYEATSLDIKKVIATVIFDYDTDGKMLFFEMKSKIENKVDFSQKPLEINSYKENLYFNLQLFKHIENDLILYK</sequence>
<keyword evidence="1" id="KW-1133">Transmembrane helix</keyword>
<protein>
    <submittedName>
        <fullName evidence="2">HEAT repeat domain-containing protein</fullName>
    </submittedName>
</protein>
<evidence type="ECO:0000256" key="1">
    <source>
        <dbReference type="SAM" id="Phobius"/>
    </source>
</evidence>
<dbReference type="Proteomes" id="UP001168642">
    <property type="component" value="Unassembled WGS sequence"/>
</dbReference>
<keyword evidence="1" id="KW-0812">Transmembrane</keyword>
<accession>A0ABT8VRW6</accession>
<comment type="caution">
    <text evidence="2">The sequence shown here is derived from an EMBL/GenBank/DDBJ whole genome shotgun (WGS) entry which is preliminary data.</text>
</comment>
<reference evidence="2" key="1">
    <citation type="submission" date="2023-07" db="EMBL/GenBank/DDBJ databases">
        <title>Wenyingzhuangia sp. chi5 genome sequencing and assembly.</title>
        <authorList>
            <person name="Park S."/>
        </authorList>
    </citation>
    <scope>NUCLEOTIDE SEQUENCE</scope>
    <source>
        <strain evidence="2">Chi5</strain>
    </source>
</reference>